<dbReference type="Proteomes" id="UP000198756">
    <property type="component" value="Unassembled WGS sequence"/>
</dbReference>
<organism evidence="1 2">
    <name type="scientific">Algoriphagus alkaliphilus</name>
    <dbReference type="NCBI Taxonomy" id="279824"/>
    <lineage>
        <taxon>Bacteria</taxon>
        <taxon>Pseudomonadati</taxon>
        <taxon>Bacteroidota</taxon>
        <taxon>Cytophagia</taxon>
        <taxon>Cytophagales</taxon>
        <taxon>Cyclobacteriaceae</taxon>
        <taxon>Algoriphagus</taxon>
    </lineage>
</organism>
<accession>A0A1G5UVT6</accession>
<gene>
    <name evidence="1" type="ORF">SAMN03080617_00025</name>
</gene>
<dbReference type="PROSITE" id="PS51257">
    <property type="entry name" value="PROKAR_LIPOPROTEIN"/>
    <property type="match status" value="1"/>
</dbReference>
<dbReference type="STRING" id="279824.SAMN03080617_00025"/>
<proteinExistence type="predicted"/>
<evidence type="ECO:0000313" key="1">
    <source>
        <dbReference type="EMBL" id="SDA37216.1"/>
    </source>
</evidence>
<name>A0A1G5UVT6_9BACT</name>
<dbReference type="EMBL" id="FMXE01000002">
    <property type="protein sequence ID" value="SDA37216.1"/>
    <property type="molecule type" value="Genomic_DNA"/>
</dbReference>
<evidence type="ECO:0000313" key="2">
    <source>
        <dbReference type="Proteomes" id="UP000198756"/>
    </source>
</evidence>
<reference evidence="2" key="1">
    <citation type="submission" date="2016-10" db="EMBL/GenBank/DDBJ databases">
        <authorList>
            <person name="Varghese N."/>
            <person name="Submissions S."/>
        </authorList>
    </citation>
    <scope>NUCLEOTIDE SEQUENCE [LARGE SCALE GENOMIC DNA]</scope>
    <source>
        <strain evidence="2">DSM 22703</strain>
    </source>
</reference>
<protein>
    <submittedName>
        <fullName evidence="1">Uncharacterized protein</fullName>
    </submittedName>
</protein>
<sequence>MRKYGLTLALMGLSLGCTWACERIKELTETLKQKVEIASVIFYGEVVSIADIDKAKPRSQTYIEYGFEQLDKTRS</sequence>
<keyword evidence="2" id="KW-1185">Reference proteome</keyword>
<dbReference type="AlphaFoldDB" id="A0A1G5UVT6"/>
<dbReference type="RefSeq" id="WP_092727927.1">
    <property type="nucleotide sequence ID" value="NZ_FMXE01000002.1"/>
</dbReference>